<dbReference type="PIRSF" id="PIRSF003230">
    <property type="entry name" value="YbgC"/>
    <property type="match status" value="1"/>
</dbReference>
<name>A0A1T5A632_9BACT</name>
<reference evidence="4" key="1">
    <citation type="submission" date="2017-02" db="EMBL/GenBank/DDBJ databases">
        <authorList>
            <person name="Varghese N."/>
            <person name="Submissions S."/>
        </authorList>
    </citation>
    <scope>NUCLEOTIDE SEQUENCE [LARGE SCALE GENOMIC DNA]</scope>
    <source>
        <strain evidence="4">DSM 24967</strain>
    </source>
</reference>
<dbReference type="Pfam" id="PF13279">
    <property type="entry name" value="4HBT_2"/>
    <property type="match status" value="1"/>
</dbReference>
<dbReference type="GO" id="GO:0047617">
    <property type="term" value="F:fatty acyl-CoA hydrolase activity"/>
    <property type="evidence" value="ECO:0007669"/>
    <property type="project" value="TreeGrafter"/>
</dbReference>
<dbReference type="RefSeq" id="WP_079682193.1">
    <property type="nucleotide sequence ID" value="NZ_FUYQ01000002.1"/>
</dbReference>
<evidence type="ECO:0000256" key="1">
    <source>
        <dbReference type="ARBA" id="ARBA00005953"/>
    </source>
</evidence>
<dbReference type="Gene3D" id="3.10.129.10">
    <property type="entry name" value="Hotdog Thioesterase"/>
    <property type="match status" value="1"/>
</dbReference>
<dbReference type="CDD" id="cd00586">
    <property type="entry name" value="4HBT"/>
    <property type="match status" value="1"/>
</dbReference>
<evidence type="ECO:0000313" key="4">
    <source>
        <dbReference type="Proteomes" id="UP000190852"/>
    </source>
</evidence>
<dbReference type="AlphaFoldDB" id="A0A1T5A632"/>
<dbReference type="PANTHER" id="PTHR31793:SF27">
    <property type="entry name" value="NOVEL THIOESTERASE SUPERFAMILY DOMAIN AND SAPOSIN A-TYPE DOMAIN CONTAINING PROTEIN (0610012H03RIK)"/>
    <property type="match status" value="1"/>
</dbReference>
<dbReference type="PANTHER" id="PTHR31793">
    <property type="entry name" value="4-HYDROXYBENZOYL-COA THIOESTERASE FAMILY MEMBER"/>
    <property type="match status" value="1"/>
</dbReference>
<keyword evidence="4" id="KW-1185">Reference proteome</keyword>
<dbReference type="Proteomes" id="UP000190852">
    <property type="component" value="Unassembled WGS sequence"/>
</dbReference>
<dbReference type="InterPro" id="IPR006684">
    <property type="entry name" value="YbgC/YbaW"/>
</dbReference>
<accession>A0A1T5A632</accession>
<comment type="similarity">
    <text evidence="1">Belongs to the 4-hydroxybenzoyl-CoA thioesterase family.</text>
</comment>
<proteinExistence type="inferred from homology"/>
<dbReference type="InterPro" id="IPR050563">
    <property type="entry name" value="4-hydroxybenzoyl-CoA_TE"/>
</dbReference>
<sequence>MIEHSHSLRVLYPETDKMGTVHHSNYARYYEVARWELFRAIGIPYNEIENAGYMLPVIKMNFRFIKTIQYDELLTIKTVLKEIKGVRIWFTYKLYNSQSELVNTAETELAFVCKENWKPCPPPEFVLSAIEKAYLI</sequence>
<evidence type="ECO:0000313" key="3">
    <source>
        <dbReference type="EMBL" id="SKB30386.1"/>
    </source>
</evidence>
<dbReference type="NCBIfam" id="TIGR00051">
    <property type="entry name" value="YbgC/FadM family acyl-CoA thioesterase"/>
    <property type="match status" value="1"/>
</dbReference>
<gene>
    <name evidence="3" type="ORF">SAMN05660349_00467</name>
</gene>
<dbReference type="InterPro" id="IPR029069">
    <property type="entry name" value="HotDog_dom_sf"/>
</dbReference>
<organism evidence="3 4">
    <name type="scientific">Parabacteroides chartae</name>
    <dbReference type="NCBI Taxonomy" id="1037355"/>
    <lineage>
        <taxon>Bacteria</taxon>
        <taxon>Pseudomonadati</taxon>
        <taxon>Bacteroidota</taxon>
        <taxon>Bacteroidia</taxon>
        <taxon>Bacteroidales</taxon>
        <taxon>Tannerellaceae</taxon>
        <taxon>Parabacteroides</taxon>
    </lineage>
</organism>
<evidence type="ECO:0000256" key="2">
    <source>
        <dbReference type="ARBA" id="ARBA00022801"/>
    </source>
</evidence>
<keyword evidence="2 3" id="KW-0378">Hydrolase</keyword>
<dbReference type="EMBL" id="FUYQ01000002">
    <property type="protein sequence ID" value="SKB30386.1"/>
    <property type="molecule type" value="Genomic_DNA"/>
</dbReference>
<dbReference type="SUPFAM" id="SSF54637">
    <property type="entry name" value="Thioesterase/thiol ester dehydrase-isomerase"/>
    <property type="match status" value="1"/>
</dbReference>
<protein>
    <submittedName>
        <fullName evidence="3">Acyl-CoA thioester hydrolase</fullName>
    </submittedName>
</protein>